<evidence type="ECO:0000256" key="6">
    <source>
        <dbReference type="ARBA" id="ARBA00022833"/>
    </source>
</evidence>
<dbReference type="STRING" id="32264.T1K491"/>
<dbReference type="GO" id="GO:0008270">
    <property type="term" value="F:zinc ion binding"/>
    <property type="evidence" value="ECO:0007669"/>
    <property type="project" value="InterPro"/>
</dbReference>
<dbReference type="InterPro" id="IPR035105">
    <property type="entry name" value="Deoxycytidylate_deaminase_dom"/>
</dbReference>
<dbReference type="Gene3D" id="3.40.140.10">
    <property type="entry name" value="Cytidine Deaminase, domain 2"/>
    <property type="match status" value="1"/>
</dbReference>
<keyword evidence="6" id="KW-0862">Zinc</keyword>
<dbReference type="EMBL" id="CAEY01001565">
    <property type="status" value="NOT_ANNOTATED_CDS"/>
    <property type="molecule type" value="Genomic_DNA"/>
</dbReference>
<dbReference type="Pfam" id="PF00383">
    <property type="entry name" value="dCMP_cyt_deam_1"/>
    <property type="match status" value="1"/>
</dbReference>
<dbReference type="InterPro" id="IPR002125">
    <property type="entry name" value="CMP_dCMP_dom"/>
</dbReference>
<keyword evidence="15" id="KW-1185">Reference proteome</keyword>
<evidence type="ECO:0000256" key="9">
    <source>
        <dbReference type="ARBA" id="ARBA00041763"/>
    </source>
</evidence>
<proteinExistence type="inferred from homology"/>
<keyword evidence="4" id="KW-0545">Nucleotide biosynthesis</keyword>
<name>T1K491_TETUR</name>
<organism evidence="14 15">
    <name type="scientific">Tetranychus urticae</name>
    <name type="common">Two-spotted spider mite</name>
    <dbReference type="NCBI Taxonomy" id="32264"/>
    <lineage>
        <taxon>Eukaryota</taxon>
        <taxon>Metazoa</taxon>
        <taxon>Ecdysozoa</taxon>
        <taxon>Arthropoda</taxon>
        <taxon>Chelicerata</taxon>
        <taxon>Arachnida</taxon>
        <taxon>Acari</taxon>
        <taxon>Acariformes</taxon>
        <taxon>Trombidiformes</taxon>
        <taxon>Prostigmata</taxon>
        <taxon>Eleutherengona</taxon>
        <taxon>Raphignathae</taxon>
        <taxon>Tetranychoidea</taxon>
        <taxon>Tetranychidae</taxon>
        <taxon>Tetranychus</taxon>
    </lineage>
</organism>
<dbReference type="AlphaFoldDB" id="T1K491"/>
<dbReference type="eggNOG" id="KOG3127">
    <property type="taxonomic scope" value="Eukaryota"/>
</dbReference>
<feature type="domain" description="CMP/dCMP-type deaminase" evidence="13">
    <location>
        <begin position="15"/>
        <end position="153"/>
    </location>
</feature>
<dbReference type="PANTHER" id="PTHR11086">
    <property type="entry name" value="DEOXYCYTIDYLATE DEAMINASE-RELATED"/>
    <property type="match status" value="1"/>
</dbReference>
<feature type="compositionally biased region" description="Basic residues" evidence="12">
    <location>
        <begin position="184"/>
        <end position="196"/>
    </location>
</feature>
<evidence type="ECO:0000259" key="13">
    <source>
        <dbReference type="PROSITE" id="PS51747"/>
    </source>
</evidence>
<dbReference type="InterPro" id="IPR015517">
    <property type="entry name" value="dCMP_deaminase-rel"/>
</dbReference>
<reference evidence="14" key="2">
    <citation type="submission" date="2015-06" db="UniProtKB">
        <authorList>
            <consortium name="EnsemblMetazoa"/>
        </authorList>
    </citation>
    <scope>IDENTIFICATION</scope>
</reference>
<evidence type="ECO:0000313" key="14">
    <source>
        <dbReference type="EnsemblMetazoa" id="tetur05g01750.1"/>
    </source>
</evidence>
<dbReference type="FunFam" id="3.40.140.10:FF:000021">
    <property type="entry name" value="Deoxycytidylate deaminase"/>
    <property type="match status" value="1"/>
</dbReference>
<dbReference type="PANTHER" id="PTHR11086:SF18">
    <property type="entry name" value="DEOXYCYTIDYLATE DEAMINASE"/>
    <property type="match status" value="1"/>
</dbReference>
<dbReference type="GO" id="GO:0005737">
    <property type="term" value="C:cytoplasm"/>
    <property type="evidence" value="ECO:0007669"/>
    <property type="project" value="TreeGrafter"/>
</dbReference>
<sequence>MTSLPEVTKRKDYLEWDDYFMGTAYIASLRSKDPNTQVGACIVNKDNRIVGVGYNGMPNGCSDDKLPWTKNGHSKLDNKHLYVCHAEMNAITNKNSADVRDCTLFTTLFPCNECAKLIIQFGIKEVVYFQPKNTDKPEYKASKKMLDMANIHLREFVPKRAKIIIDFEKNSEGKRPTAENHVPTSKRKKSKTCPVL</sequence>
<protein>
    <recommendedName>
        <fullName evidence="11">Probable deoxycytidylate deaminase</fullName>
        <ecNumber evidence="8">3.5.4.12</ecNumber>
    </recommendedName>
    <alternativeName>
        <fullName evidence="9">dCMP deaminase</fullName>
    </alternativeName>
</protein>
<evidence type="ECO:0000313" key="15">
    <source>
        <dbReference type="Proteomes" id="UP000015104"/>
    </source>
</evidence>
<evidence type="ECO:0000256" key="8">
    <source>
        <dbReference type="ARBA" id="ARBA00038938"/>
    </source>
</evidence>
<dbReference type="CDD" id="cd01286">
    <property type="entry name" value="deoxycytidylate_deaminase"/>
    <property type="match status" value="1"/>
</dbReference>
<evidence type="ECO:0000256" key="1">
    <source>
        <dbReference type="ARBA" id="ARBA00001947"/>
    </source>
</evidence>
<comment type="catalytic activity">
    <reaction evidence="10">
        <text>dCMP + H2O + H(+) = dUMP + NH4(+)</text>
        <dbReference type="Rhea" id="RHEA:22924"/>
        <dbReference type="ChEBI" id="CHEBI:15377"/>
        <dbReference type="ChEBI" id="CHEBI:15378"/>
        <dbReference type="ChEBI" id="CHEBI:28938"/>
        <dbReference type="ChEBI" id="CHEBI:57566"/>
        <dbReference type="ChEBI" id="CHEBI:246422"/>
        <dbReference type="EC" id="3.5.4.12"/>
    </reaction>
</comment>
<dbReference type="HOGENOM" id="CLU_047993_1_1_1"/>
<dbReference type="EC" id="3.5.4.12" evidence="8"/>
<evidence type="ECO:0000256" key="5">
    <source>
        <dbReference type="ARBA" id="ARBA00022801"/>
    </source>
</evidence>
<comment type="cofactor">
    <cofactor evidence="1">
        <name>Zn(2+)</name>
        <dbReference type="ChEBI" id="CHEBI:29105"/>
    </cofactor>
</comment>
<reference evidence="15" key="1">
    <citation type="submission" date="2011-08" db="EMBL/GenBank/DDBJ databases">
        <authorList>
            <person name="Rombauts S."/>
        </authorList>
    </citation>
    <scope>NUCLEOTIDE SEQUENCE</scope>
    <source>
        <strain evidence="15">London</strain>
    </source>
</reference>
<feature type="region of interest" description="Disordered" evidence="12">
    <location>
        <begin position="173"/>
        <end position="196"/>
    </location>
</feature>
<evidence type="ECO:0000256" key="4">
    <source>
        <dbReference type="ARBA" id="ARBA00022727"/>
    </source>
</evidence>
<keyword evidence="3" id="KW-0479">Metal-binding</keyword>
<comment type="similarity">
    <text evidence="2">Belongs to the cytidine and deoxycytidylate deaminase family.</text>
</comment>
<dbReference type="SUPFAM" id="SSF53927">
    <property type="entry name" value="Cytidine deaminase-like"/>
    <property type="match status" value="1"/>
</dbReference>
<dbReference type="InterPro" id="IPR016192">
    <property type="entry name" value="APOBEC/CMP_deaminase_Zn-bd"/>
</dbReference>
<dbReference type="GO" id="GO:0009165">
    <property type="term" value="P:nucleotide biosynthetic process"/>
    <property type="evidence" value="ECO:0007669"/>
    <property type="project" value="UniProtKB-KW"/>
</dbReference>
<dbReference type="InterPro" id="IPR016193">
    <property type="entry name" value="Cytidine_deaminase-like"/>
</dbReference>
<keyword evidence="5" id="KW-0378">Hydrolase</keyword>
<dbReference type="GO" id="GO:0004132">
    <property type="term" value="F:dCMP deaminase activity"/>
    <property type="evidence" value="ECO:0007669"/>
    <property type="project" value="UniProtKB-EC"/>
</dbReference>
<comment type="function">
    <text evidence="7">Supplies the nucleotide substrate for thymidylate synthetase.</text>
</comment>
<evidence type="ECO:0000256" key="7">
    <source>
        <dbReference type="ARBA" id="ARBA00037036"/>
    </source>
</evidence>
<evidence type="ECO:0000256" key="11">
    <source>
        <dbReference type="ARBA" id="ARBA00071625"/>
    </source>
</evidence>
<dbReference type="PROSITE" id="PS51747">
    <property type="entry name" value="CYT_DCMP_DEAMINASES_2"/>
    <property type="match status" value="1"/>
</dbReference>
<evidence type="ECO:0000256" key="12">
    <source>
        <dbReference type="SAM" id="MobiDB-lite"/>
    </source>
</evidence>
<accession>T1K491</accession>
<dbReference type="Proteomes" id="UP000015104">
    <property type="component" value="Unassembled WGS sequence"/>
</dbReference>
<evidence type="ECO:0000256" key="3">
    <source>
        <dbReference type="ARBA" id="ARBA00022723"/>
    </source>
</evidence>
<dbReference type="PROSITE" id="PS00903">
    <property type="entry name" value="CYT_DCMP_DEAMINASES_1"/>
    <property type="match status" value="1"/>
</dbReference>
<evidence type="ECO:0000256" key="10">
    <source>
        <dbReference type="ARBA" id="ARBA00052978"/>
    </source>
</evidence>
<dbReference type="EnsemblMetazoa" id="tetur05g01750.1">
    <property type="protein sequence ID" value="tetur05g01750.1"/>
    <property type="gene ID" value="tetur05g01750"/>
</dbReference>
<evidence type="ECO:0000256" key="2">
    <source>
        <dbReference type="ARBA" id="ARBA00006576"/>
    </source>
</evidence>